<dbReference type="SUPFAM" id="SSF48652">
    <property type="entry name" value="Tetraspanin"/>
    <property type="match status" value="1"/>
</dbReference>
<sequence length="458" mass="50016">MAVAACSLRAEGRERVAAVLRALLIAQLVVSLCMLIFCYNAALTVVMLLKEIHKLTALLLYGLVLLQAYAMKLQYTAGLRLITWLLKFPAWGRCAALTRAWTAAGSLVAANGMLVTAACHSTVKFPAWGRCAALTRAWTAAGSLVAANGMLVTAACHSTVKALMTELAASLRVGISQYLTEPTWKRLLDTMQVELSCCGIERASDWHEIPWINMDFLNEQSDLVMKLAGADGKILPPVAPYSCCSPRVLAACYHDPLQQEEWRDAWSEGSPLLSASLHARGCVDAVRAPLTKALLGLKYFNILCFILQIFIVILSQLLRTSACDAALRGDAGGSGRGALIGSLRCEQRQQSTAKPELEVVSRPPARCLYSTPYSLNPQQSTAKPELKVVSRPPARCLYSIPYSPLNSTCGLHLPLDQSTTKPELEVVSSRADTSPPGRRRATRRRRRRDQTPSYPYLS</sequence>
<evidence type="ECO:0000313" key="7">
    <source>
        <dbReference type="EMBL" id="CAG9129080.1"/>
    </source>
</evidence>
<evidence type="ECO:0000256" key="4">
    <source>
        <dbReference type="ARBA" id="ARBA00023136"/>
    </source>
</evidence>
<feature type="transmembrane region" description="Helical" evidence="6">
    <location>
        <begin position="23"/>
        <end position="49"/>
    </location>
</feature>
<organism evidence="7 8">
    <name type="scientific">Plutella xylostella</name>
    <name type="common">Diamondback moth</name>
    <name type="synonym">Plutella maculipennis</name>
    <dbReference type="NCBI Taxonomy" id="51655"/>
    <lineage>
        <taxon>Eukaryota</taxon>
        <taxon>Metazoa</taxon>
        <taxon>Ecdysozoa</taxon>
        <taxon>Arthropoda</taxon>
        <taxon>Hexapoda</taxon>
        <taxon>Insecta</taxon>
        <taxon>Pterygota</taxon>
        <taxon>Neoptera</taxon>
        <taxon>Endopterygota</taxon>
        <taxon>Lepidoptera</taxon>
        <taxon>Glossata</taxon>
        <taxon>Ditrysia</taxon>
        <taxon>Yponomeutoidea</taxon>
        <taxon>Plutellidae</taxon>
        <taxon>Plutella</taxon>
    </lineage>
</organism>
<evidence type="ECO:0000256" key="6">
    <source>
        <dbReference type="SAM" id="Phobius"/>
    </source>
</evidence>
<feature type="transmembrane region" description="Helical" evidence="6">
    <location>
        <begin position="299"/>
        <end position="318"/>
    </location>
</feature>
<evidence type="ECO:0000256" key="5">
    <source>
        <dbReference type="SAM" id="MobiDB-lite"/>
    </source>
</evidence>
<keyword evidence="3 6" id="KW-1133">Transmembrane helix</keyword>
<keyword evidence="2 6" id="KW-0812">Transmembrane</keyword>
<accession>A0A8S4FN68</accession>
<name>A0A8S4FN68_PLUXY</name>
<reference evidence="7" key="1">
    <citation type="submission" date="2020-11" db="EMBL/GenBank/DDBJ databases">
        <authorList>
            <person name="Whiteford S."/>
        </authorList>
    </citation>
    <scope>NUCLEOTIDE SEQUENCE</scope>
</reference>
<dbReference type="AlphaFoldDB" id="A0A8S4FN68"/>
<dbReference type="Pfam" id="PF00335">
    <property type="entry name" value="Tetraspanin"/>
    <property type="match status" value="1"/>
</dbReference>
<proteinExistence type="predicted"/>
<dbReference type="InterPro" id="IPR018499">
    <property type="entry name" value="Tetraspanin/Peripherin"/>
</dbReference>
<evidence type="ECO:0000256" key="2">
    <source>
        <dbReference type="ARBA" id="ARBA00022692"/>
    </source>
</evidence>
<keyword evidence="8" id="KW-1185">Reference proteome</keyword>
<evidence type="ECO:0000256" key="3">
    <source>
        <dbReference type="ARBA" id="ARBA00022989"/>
    </source>
</evidence>
<keyword evidence="4 6" id="KW-0472">Membrane</keyword>
<feature type="transmembrane region" description="Helical" evidence="6">
    <location>
        <begin position="55"/>
        <end position="71"/>
    </location>
</feature>
<feature type="region of interest" description="Disordered" evidence="5">
    <location>
        <begin position="419"/>
        <end position="458"/>
    </location>
</feature>
<dbReference type="EMBL" id="CAJHNJ030000037">
    <property type="protein sequence ID" value="CAG9129080.1"/>
    <property type="molecule type" value="Genomic_DNA"/>
</dbReference>
<feature type="compositionally biased region" description="Basic residues" evidence="5">
    <location>
        <begin position="437"/>
        <end position="448"/>
    </location>
</feature>
<evidence type="ECO:0000313" key="8">
    <source>
        <dbReference type="Proteomes" id="UP000653454"/>
    </source>
</evidence>
<dbReference type="GO" id="GO:0016020">
    <property type="term" value="C:membrane"/>
    <property type="evidence" value="ECO:0007669"/>
    <property type="project" value="UniProtKB-SubCell"/>
</dbReference>
<dbReference type="Proteomes" id="UP000653454">
    <property type="component" value="Unassembled WGS sequence"/>
</dbReference>
<dbReference type="InterPro" id="IPR008952">
    <property type="entry name" value="Tetraspanin_EC2_sf"/>
</dbReference>
<gene>
    <name evidence="7" type="ORF">PLXY2_LOCUS9369</name>
</gene>
<dbReference type="Gene3D" id="1.10.1450.10">
    <property type="entry name" value="Tetraspanin"/>
    <property type="match status" value="1"/>
</dbReference>
<protein>
    <submittedName>
        <fullName evidence="7">(diamondback moth) hypothetical protein</fullName>
    </submittedName>
</protein>
<comment type="subcellular location">
    <subcellularLocation>
        <location evidence="1">Membrane</location>
        <topology evidence="1">Multi-pass membrane protein</topology>
    </subcellularLocation>
</comment>
<evidence type="ECO:0000256" key="1">
    <source>
        <dbReference type="ARBA" id="ARBA00004141"/>
    </source>
</evidence>
<comment type="caution">
    <text evidence="7">The sequence shown here is derived from an EMBL/GenBank/DDBJ whole genome shotgun (WGS) entry which is preliminary data.</text>
</comment>